<evidence type="ECO:0000259" key="10">
    <source>
        <dbReference type="PROSITE" id="PS50873"/>
    </source>
</evidence>
<comment type="cofactor">
    <cofactor evidence="9">
        <name>Ca(2+)</name>
        <dbReference type="ChEBI" id="CHEBI:29108"/>
    </cofactor>
    <text evidence="9">Binds 2 calcium ions per subunit.</text>
</comment>
<evidence type="ECO:0000313" key="11">
    <source>
        <dbReference type="EMBL" id="KAG8078982.1"/>
    </source>
</evidence>
<sequence length="175" mass="18885">MPGLSNTYFLSGGKVYFDTPSGRRDGTFSNDSGPINFLPPSSTSNISDLISFFAVKGLSVEDMVILSGAHTVGRSHCSSFVSDRLNASVFSDIDAGSPVPKERAGPHGALHLRRGATDVAGDREDCGGQRQHPRGLWEDRFKKSMVKMASIEVKTGYQGQIYQEELQGCQPLTDA</sequence>
<dbReference type="GO" id="GO:0004601">
    <property type="term" value="F:peroxidase activity"/>
    <property type="evidence" value="ECO:0007669"/>
    <property type="project" value="UniProtKB-KW"/>
</dbReference>
<evidence type="ECO:0000256" key="9">
    <source>
        <dbReference type="PIRSR" id="PIRSR600823-3"/>
    </source>
</evidence>
<dbReference type="GO" id="GO:0020037">
    <property type="term" value="F:heme binding"/>
    <property type="evidence" value="ECO:0007669"/>
    <property type="project" value="InterPro"/>
</dbReference>
<evidence type="ECO:0000256" key="5">
    <source>
        <dbReference type="ARBA" id="ARBA00023002"/>
    </source>
</evidence>
<evidence type="ECO:0000256" key="2">
    <source>
        <dbReference type="ARBA" id="ARBA00022559"/>
    </source>
</evidence>
<dbReference type="Proteomes" id="UP000729402">
    <property type="component" value="Unassembled WGS sequence"/>
</dbReference>
<evidence type="ECO:0000256" key="6">
    <source>
        <dbReference type="ARBA" id="ARBA00023004"/>
    </source>
</evidence>
<dbReference type="InterPro" id="IPR000823">
    <property type="entry name" value="Peroxidase_pln"/>
</dbReference>
<dbReference type="PROSITE" id="PS50873">
    <property type="entry name" value="PEROXIDASE_4"/>
    <property type="match status" value="1"/>
</dbReference>
<evidence type="ECO:0000256" key="8">
    <source>
        <dbReference type="PIRSR" id="PIRSR600823-2"/>
    </source>
</evidence>
<dbReference type="InterPro" id="IPR019793">
    <property type="entry name" value="Peroxidases_heam-ligand_BS"/>
</dbReference>
<reference evidence="11" key="2">
    <citation type="submission" date="2021-02" db="EMBL/GenBank/DDBJ databases">
        <authorList>
            <person name="Kimball J.A."/>
            <person name="Haas M.W."/>
            <person name="Macchietto M."/>
            <person name="Kono T."/>
            <person name="Duquette J."/>
            <person name="Shao M."/>
        </authorList>
    </citation>
    <scope>NUCLEOTIDE SEQUENCE</scope>
    <source>
        <tissue evidence="11">Fresh leaf tissue</tissue>
    </source>
</reference>
<keyword evidence="6 9" id="KW-0408">Iron</keyword>
<dbReference type="OrthoDB" id="2113341at2759"/>
<keyword evidence="3" id="KW-0349">Heme</keyword>
<evidence type="ECO:0000256" key="4">
    <source>
        <dbReference type="ARBA" id="ARBA00022723"/>
    </source>
</evidence>
<dbReference type="GO" id="GO:0006979">
    <property type="term" value="P:response to oxidative stress"/>
    <property type="evidence" value="ECO:0007669"/>
    <property type="project" value="InterPro"/>
</dbReference>
<keyword evidence="4 9" id="KW-0479">Metal-binding</keyword>
<dbReference type="GO" id="GO:0046872">
    <property type="term" value="F:metal ion binding"/>
    <property type="evidence" value="ECO:0007669"/>
    <property type="project" value="UniProtKB-KW"/>
</dbReference>
<keyword evidence="5" id="KW-0560">Oxidoreductase</keyword>
<feature type="binding site" evidence="9">
    <location>
        <position position="71"/>
    </location>
    <ligand>
        <name>Ca(2+)</name>
        <dbReference type="ChEBI" id="CHEBI:29108"/>
        <label>2</label>
    </ligand>
</feature>
<keyword evidence="12" id="KW-1185">Reference proteome</keyword>
<feature type="binding site" description="axial binding residue" evidence="9">
    <location>
        <position position="70"/>
    </location>
    <ligand>
        <name>heme b</name>
        <dbReference type="ChEBI" id="CHEBI:60344"/>
    </ligand>
    <ligandPart>
        <name>Fe</name>
        <dbReference type="ChEBI" id="CHEBI:18248"/>
    </ligandPart>
</feature>
<keyword evidence="9" id="KW-0106">Calcium</keyword>
<keyword evidence="2" id="KW-0575">Peroxidase</keyword>
<proteinExistence type="inferred from homology"/>
<dbReference type="PROSITE" id="PS00435">
    <property type="entry name" value="PEROXIDASE_1"/>
    <property type="match status" value="1"/>
</dbReference>
<gene>
    <name evidence="11" type="ORF">GUJ93_ZPchr0007g3187</name>
</gene>
<name>A0A8J5T5C8_ZIZPA</name>
<keyword evidence="7" id="KW-0376">Hydrogen peroxide</keyword>
<dbReference type="AlphaFoldDB" id="A0A8J5T5C8"/>
<dbReference type="GO" id="GO:0042744">
    <property type="term" value="P:hydrogen peroxide catabolic process"/>
    <property type="evidence" value="ECO:0007669"/>
    <property type="project" value="UniProtKB-KW"/>
</dbReference>
<evidence type="ECO:0000256" key="3">
    <source>
        <dbReference type="ARBA" id="ARBA00022617"/>
    </source>
</evidence>
<evidence type="ECO:0000313" key="12">
    <source>
        <dbReference type="Proteomes" id="UP000729402"/>
    </source>
</evidence>
<comment type="similarity">
    <text evidence="1">Belongs to the peroxidase family. Ascorbate peroxidase subfamily.</text>
</comment>
<evidence type="ECO:0000256" key="1">
    <source>
        <dbReference type="ARBA" id="ARBA00006873"/>
    </source>
</evidence>
<feature type="domain" description="Plant heme peroxidase family profile" evidence="10">
    <location>
        <begin position="6"/>
        <end position="161"/>
    </location>
</feature>
<dbReference type="InterPro" id="IPR002016">
    <property type="entry name" value="Haem_peroxidase"/>
</dbReference>
<comment type="cofactor">
    <cofactor evidence="9">
        <name>heme b</name>
        <dbReference type="ChEBI" id="CHEBI:60344"/>
    </cofactor>
    <text evidence="9">Binds 1 heme b (iron(II)-protoporphyrin IX) group per subunit.</text>
</comment>
<reference evidence="11" key="1">
    <citation type="journal article" date="2021" name="bioRxiv">
        <title>Whole Genome Assembly and Annotation of Northern Wild Rice, Zizania palustris L., Supports a Whole Genome Duplication in the Zizania Genus.</title>
        <authorList>
            <person name="Haas M."/>
            <person name="Kono T."/>
            <person name="Macchietto M."/>
            <person name="Millas R."/>
            <person name="McGilp L."/>
            <person name="Shao M."/>
            <person name="Duquette J."/>
            <person name="Hirsch C.N."/>
            <person name="Kimball J."/>
        </authorList>
    </citation>
    <scope>NUCLEOTIDE SEQUENCE</scope>
    <source>
        <tissue evidence="11">Fresh leaf tissue</tissue>
    </source>
</reference>
<dbReference type="PANTHER" id="PTHR31517:SF84">
    <property type="entry name" value="PEROXIDASE"/>
    <property type="match status" value="1"/>
</dbReference>
<dbReference type="PANTHER" id="PTHR31517">
    <property type="match status" value="1"/>
</dbReference>
<evidence type="ECO:0000256" key="7">
    <source>
        <dbReference type="ARBA" id="ARBA00023324"/>
    </source>
</evidence>
<organism evidence="11 12">
    <name type="scientific">Zizania palustris</name>
    <name type="common">Northern wild rice</name>
    <dbReference type="NCBI Taxonomy" id="103762"/>
    <lineage>
        <taxon>Eukaryota</taxon>
        <taxon>Viridiplantae</taxon>
        <taxon>Streptophyta</taxon>
        <taxon>Embryophyta</taxon>
        <taxon>Tracheophyta</taxon>
        <taxon>Spermatophyta</taxon>
        <taxon>Magnoliopsida</taxon>
        <taxon>Liliopsida</taxon>
        <taxon>Poales</taxon>
        <taxon>Poaceae</taxon>
        <taxon>BOP clade</taxon>
        <taxon>Oryzoideae</taxon>
        <taxon>Oryzeae</taxon>
        <taxon>Zizaniinae</taxon>
        <taxon>Zizania</taxon>
    </lineage>
</organism>
<protein>
    <recommendedName>
        <fullName evidence="10">Plant heme peroxidase family profile domain-containing protein</fullName>
    </recommendedName>
</protein>
<dbReference type="Pfam" id="PF00141">
    <property type="entry name" value="peroxidase"/>
    <property type="match status" value="1"/>
</dbReference>
<dbReference type="EMBL" id="JAAALK010000282">
    <property type="protein sequence ID" value="KAG8078982.1"/>
    <property type="molecule type" value="Genomic_DNA"/>
</dbReference>
<comment type="caution">
    <text evidence="11">The sequence shown here is derived from an EMBL/GenBank/DDBJ whole genome shotgun (WGS) entry which is preliminary data.</text>
</comment>
<accession>A0A8J5T5C8</accession>
<feature type="binding site" evidence="8">
    <location>
        <position position="39"/>
    </location>
    <ligand>
        <name>substrate</name>
    </ligand>
</feature>